<name>A0A8X7S572_BRACI</name>
<proteinExistence type="predicted"/>
<protein>
    <submittedName>
        <fullName evidence="1">Uncharacterized protein</fullName>
    </submittedName>
</protein>
<dbReference type="EMBL" id="JAAMPC010000008">
    <property type="protein sequence ID" value="KAG2298885.1"/>
    <property type="molecule type" value="Genomic_DNA"/>
</dbReference>
<reference evidence="1 2" key="1">
    <citation type="submission" date="2020-02" db="EMBL/GenBank/DDBJ databases">
        <authorList>
            <person name="Ma Q."/>
            <person name="Huang Y."/>
            <person name="Song X."/>
            <person name="Pei D."/>
        </authorList>
    </citation>
    <scope>NUCLEOTIDE SEQUENCE [LARGE SCALE GENOMIC DNA]</scope>
    <source>
        <strain evidence="1">Sxm20200214</strain>
        <tissue evidence="1">Leaf</tissue>
    </source>
</reference>
<accession>A0A8X7S572</accession>
<evidence type="ECO:0000313" key="1">
    <source>
        <dbReference type="EMBL" id="KAG2298885.1"/>
    </source>
</evidence>
<organism evidence="1 2">
    <name type="scientific">Brassica carinata</name>
    <name type="common">Ethiopian mustard</name>
    <name type="synonym">Abyssinian cabbage</name>
    <dbReference type="NCBI Taxonomy" id="52824"/>
    <lineage>
        <taxon>Eukaryota</taxon>
        <taxon>Viridiplantae</taxon>
        <taxon>Streptophyta</taxon>
        <taxon>Embryophyta</taxon>
        <taxon>Tracheophyta</taxon>
        <taxon>Spermatophyta</taxon>
        <taxon>Magnoliopsida</taxon>
        <taxon>eudicotyledons</taxon>
        <taxon>Gunneridae</taxon>
        <taxon>Pentapetalae</taxon>
        <taxon>rosids</taxon>
        <taxon>malvids</taxon>
        <taxon>Brassicales</taxon>
        <taxon>Brassicaceae</taxon>
        <taxon>Brassiceae</taxon>
        <taxon>Brassica</taxon>
    </lineage>
</organism>
<evidence type="ECO:0000313" key="2">
    <source>
        <dbReference type="Proteomes" id="UP000886595"/>
    </source>
</evidence>
<dbReference type="AlphaFoldDB" id="A0A8X7S572"/>
<keyword evidence="2" id="KW-1185">Reference proteome</keyword>
<dbReference type="Proteomes" id="UP000886595">
    <property type="component" value="Unassembled WGS sequence"/>
</dbReference>
<comment type="caution">
    <text evidence="1">The sequence shown here is derived from an EMBL/GenBank/DDBJ whole genome shotgun (WGS) entry which is preliminary data.</text>
</comment>
<sequence>MRRCEMLLSVPLESRFLFLAADALSMLRLWTLVSLYPSSLVHIIFSMEMVGAKYGKIEKSYAANMVGAKYGTLDGKEE</sequence>
<dbReference type="OrthoDB" id="10458731at2759"/>
<gene>
    <name evidence="1" type="ORF">Bca52824_035357</name>
</gene>